<dbReference type="Proteomes" id="UP000693970">
    <property type="component" value="Unassembled WGS sequence"/>
</dbReference>
<dbReference type="CDD" id="cd19071">
    <property type="entry name" value="AKR_AKR1-5-like"/>
    <property type="match status" value="1"/>
</dbReference>
<reference evidence="3" key="1">
    <citation type="journal article" date="2021" name="Sci. Rep.">
        <title>Diploid genomic architecture of Nitzschia inconspicua, an elite biomass production diatom.</title>
        <authorList>
            <person name="Oliver A."/>
            <person name="Podell S."/>
            <person name="Pinowska A."/>
            <person name="Traller J.C."/>
            <person name="Smith S.R."/>
            <person name="McClure R."/>
            <person name="Beliaev A."/>
            <person name="Bohutskyi P."/>
            <person name="Hill E.A."/>
            <person name="Rabines A."/>
            <person name="Zheng H."/>
            <person name="Allen L.Z."/>
            <person name="Kuo A."/>
            <person name="Grigoriev I.V."/>
            <person name="Allen A.E."/>
            <person name="Hazlebeck D."/>
            <person name="Allen E.E."/>
        </authorList>
    </citation>
    <scope>NUCLEOTIDE SEQUENCE</scope>
    <source>
        <strain evidence="3">Hildebrandi</strain>
    </source>
</reference>
<evidence type="ECO:0000313" key="3">
    <source>
        <dbReference type="EMBL" id="KAG7373723.1"/>
    </source>
</evidence>
<comment type="caution">
    <text evidence="3">The sequence shown here is derived from an EMBL/GenBank/DDBJ whole genome shotgun (WGS) entry which is preliminary data.</text>
</comment>
<feature type="domain" description="NADP-dependent oxidoreductase" evidence="2">
    <location>
        <begin position="215"/>
        <end position="397"/>
    </location>
</feature>
<evidence type="ECO:0000256" key="1">
    <source>
        <dbReference type="SAM" id="MobiDB-lite"/>
    </source>
</evidence>
<sequence length="460" mass="51330">MDRRTALVVTTTATRTAATTAGFVGTLASSVLLSTSTTPAVVTLAPSTQEQIQGQGQLSQENVGIVHRVDNRNDGGDGGGDPPSSFLELNNQDGTSPIVSIPRVGYSLFKTSPEQTERCTLLALLSGVVHFDLATQYNNTEQVNTALQKYWHGGRHNVRRHLQQRETPGLLAVMEQTYQRQQQQQRPMNSPFYRFLPNSNYNCDDPISLQKGKNRNRRRKELFLSYKISNEEQSTDPGRVERAIRRVLDALQIDYLDMVSIHSPLTDANTRLETYRTLLELQQQGMIRTVGVCNYGCTPLQEIERAGLSLPVVNQIELSPFNTHSDVVQYCNDHDIAVCCAPWSRLSSIDGPTQQWDVLSKLAQQKQMTKAQVLVRWALQKGYLCVPRSASASKVERMAIAENSYGGVVVNNRPTFRLTTTEMRLLDTLNVNYKAGKLGRKDGWTDSDVTGPEWDPTDAV</sequence>
<dbReference type="InterPro" id="IPR018170">
    <property type="entry name" value="Aldo/ket_reductase_CS"/>
</dbReference>
<dbReference type="InterPro" id="IPR023210">
    <property type="entry name" value="NADP_OxRdtase_dom"/>
</dbReference>
<name>A0A9K3Q7E7_9STRA</name>
<organism evidence="3 4">
    <name type="scientific">Nitzschia inconspicua</name>
    <dbReference type="NCBI Taxonomy" id="303405"/>
    <lineage>
        <taxon>Eukaryota</taxon>
        <taxon>Sar</taxon>
        <taxon>Stramenopiles</taxon>
        <taxon>Ochrophyta</taxon>
        <taxon>Bacillariophyta</taxon>
        <taxon>Bacillariophyceae</taxon>
        <taxon>Bacillariophycidae</taxon>
        <taxon>Bacillariales</taxon>
        <taxon>Bacillariaceae</taxon>
        <taxon>Nitzschia</taxon>
    </lineage>
</organism>
<protein>
    <submittedName>
        <fullName evidence="3">2,5-diketo-D-gluconate reductase</fullName>
    </submittedName>
</protein>
<dbReference type="PANTHER" id="PTHR43827:SF13">
    <property type="entry name" value="ALDO_KETO REDUCTASE FAMILY PROTEIN"/>
    <property type="match status" value="1"/>
</dbReference>
<dbReference type="InterPro" id="IPR020471">
    <property type="entry name" value="AKR"/>
</dbReference>
<gene>
    <name evidence="3" type="ORF">IV203_012818</name>
</gene>
<dbReference type="OrthoDB" id="416253at2759"/>
<keyword evidence="4" id="KW-1185">Reference proteome</keyword>
<accession>A0A9K3Q7E7</accession>
<dbReference type="EMBL" id="JAGRRH010000001">
    <property type="protein sequence ID" value="KAG7373723.1"/>
    <property type="molecule type" value="Genomic_DNA"/>
</dbReference>
<feature type="region of interest" description="Disordered" evidence="1">
    <location>
        <begin position="68"/>
        <end position="93"/>
    </location>
</feature>
<evidence type="ECO:0000259" key="2">
    <source>
        <dbReference type="Pfam" id="PF00248"/>
    </source>
</evidence>
<reference evidence="3" key="2">
    <citation type="submission" date="2021-04" db="EMBL/GenBank/DDBJ databases">
        <authorList>
            <person name="Podell S."/>
        </authorList>
    </citation>
    <scope>NUCLEOTIDE SEQUENCE</scope>
    <source>
        <strain evidence="3">Hildebrandi</strain>
    </source>
</reference>
<dbReference type="PANTHER" id="PTHR43827">
    <property type="entry name" value="2,5-DIKETO-D-GLUCONIC ACID REDUCTASE"/>
    <property type="match status" value="1"/>
</dbReference>
<dbReference type="PROSITE" id="PS00062">
    <property type="entry name" value="ALDOKETO_REDUCTASE_2"/>
    <property type="match status" value="1"/>
</dbReference>
<dbReference type="GO" id="GO:0016491">
    <property type="term" value="F:oxidoreductase activity"/>
    <property type="evidence" value="ECO:0007669"/>
    <property type="project" value="InterPro"/>
</dbReference>
<dbReference type="AlphaFoldDB" id="A0A9K3Q7E7"/>
<proteinExistence type="predicted"/>
<dbReference type="Pfam" id="PF00248">
    <property type="entry name" value="Aldo_ket_red"/>
    <property type="match status" value="1"/>
</dbReference>
<evidence type="ECO:0000313" key="4">
    <source>
        <dbReference type="Proteomes" id="UP000693970"/>
    </source>
</evidence>